<reference evidence="2" key="1">
    <citation type="submission" date="2024-07" db="EMBL/GenBank/DDBJ databases">
        <title>Two chromosome-level genome assemblies of Korean endemic species Abeliophyllum distichum and Forsythia ovata (Oleaceae).</title>
        <authorList>
            <person name="Jang H."/>
        </authorList>
    </citation>
    <scope>NUCLEOTIDE SEQUENCE [LARGE SCALE GENOMIC DNA]</scope>
</reference>
<comment type="caution">
    <text evidence="1">The sequence shown here is derived from an EMBL/GenBank/DDBJ whole genome shotgun (WGS) entry which is preliminary data.</text>
</comment>
<name>A0ABD1PYC0_9LAMI</name>
<proteinExistence type="predicted"/>
<dbReference type="Proteomes" id="UP001604277">
    <property type="component" value="Unassembled WGS sequence"/>
</dbReference>
<organism evidence="1 2">
    <name type="scientific">Forsythia ovata</name>
    <dbReference type="NCBI Taxonomy" id="205694"/>
    <lineage>
        <taxon>Eukaryota</taxon>
        <taxon>Viridiplantae</taxon>
        <taxon>Streptophyta</taxon>
        <taxon>Embryophyta</taxon>
        <taxon>Tracheophyta</taxon>
        <taxon>Spermatophyta</taxon>
        <taxon>Magnoliopsida</taxon>
        <taxon>eudicotyledons</taxon>
        <taxon>Gunneridae</taxon>
        <taxon>Pentapetalae</taxon>
        <taxon>asterids</taxon>
        <taxon>lamiids</taxon>
        <taxon>Lamiales</taxon>
        <taxon>Oleaceae</taxon>
        <taxon>Forsythieae</taxon>
        <taxon>Forsythia</taxon>
    </lineage>
</organism>
<accession>A0ABD1PYC0</accession>
<gene>
    <name evidence="1" type="ORF">Fot_50471</name>
</gene>
<evidence type="ECO:0000313" key="2">
    <source>
        <dbReference type="Proteomes" id="UP001604277"/>
    </source>
</evidence>
<protein>
    <submittedName>
        <fullName evidence="1">Uncharacterized protein</fullName>
    </submittedName>
</protein>
<keyword evidence="2" id="KW-1185">Reference proteome</keyword>
<dbReference type="EMBL" id="JBFOLJ010000016">
    <property type="protein sequence ID" value="KAL2468895.1"/>
    <property type="molecule type" value="Genomic_DNA"/>
</dbReference>
<evidence type="ECO:0000313" key="1">
    <source>
        <dbReference type="EMBL" id="KAL2468895.1"/>
    </source>
</evidence>
<dbReference type="AlphaFoldDB" id="A0ABD1PYC0"/>
<sequence>MESTAGDPYASIWHLCKTPSFRLPQSPPQPHPPADRRGVEYCLFGPIPQHLLSHYLCFHPIAPPNNNPTNQERGCSSSLRDSQSPLNFVNSDPDKYDNTPQCVDNNDQTMTRPCSNVCYEDDSVSDQGYSGFGNDIVQEDQNIDTPILCVLNFQDSLPPTPREEERSLVAGDPYGESSILLLEELKELALWDQDCVMDDDDVGYMVSVMSKFRKLAFVQEATMNSRYEVMPESPESKKLHEFSEAKSDKYFTRSMLANANAATFRFIDLDYFTSTKKKKFYEKQKESQVECEANLGSRSLNLADENANIEFIDLTEDMLSTEEISNAQPEVKQLDNKNTKRVGSFSHCHSSVERSKSISKAMKRLLVDSDEPLLKKPKHSLDADCRIHVL</sequence>